<evidence type="ECO:0000256" key="14">
    <source>
        <dbReference type="ARBA" id="ARBA00023128"/>
    </source>
</evidence>
<accession>E3SX92</accession>
<evidence type="ECO:0000259" key="18">
    <source>
        <dbReference type="Pfam" id="PF00361"/>
    </source>
</evidence>
<feature type="transmembrane region" description="Helical" evidence="17">
    <location>
        <begin position="248"/>
        <end position="266"/>
    </location>
</feature>
<protein>
    <recommendedName>
        <fullName evidence="4 17">NADH-ubiquinone oxidoreductase chain 5</fullName>
        <ecNumber evidence="3 17">7.1.1.2</ecNumber>
    </recommendedName>
</protein>
<comment type="subcellular location">
    <subcellularLocation>
        <location evidence="2">Mitochondrion inner membrane</location>
        <topology evidence="2">Multi-pass membrane protein</topology>
    </subcellularLocation>
</comment>
<dbReference type="GO" id="GO:0015990">
    <property type="term" value="P:electron transport coupled proton transport"/>
    <property type="evidence" value="ECO:0007669"/>
    <property type="project" value="TreeGrafter"/>
</dbReference>
<keyword evidence="12 17" id="KW-0520">NAD</keyword>
<feature type="domain" description="NADH dehydrogenase subunit 5 C-terminal" evidence="20">
    <location>
        <begin position="394"/>
        <end position="570"/>
    </location>
</feature>
<evidence type="ECO:0000256" key="6">
    <source>
        <dbReference type="ARBA" id="ARBA00022660"/>
    </source>
</evidence>
<feature type="transmembrane region" description="Helical" evidence="17">
    <location>
        <begin position="381"/>
        <end position="406"/>
    </location>
</feature>
<feature type="transmembrane region" description="Helical" evidence="17">
    <location>
        <begin position="555"/>
        <end position="572"/>
    </location>
</feature>
<keyword evidence="8" id="KW-0999">Mitochondrion inner membrane</keyword>
<comment type="function">
    <text evidence="17">Core subunit of the mitochondrial membrane respiratory chain NADH dehydrogenase (Complex I) which catalyzes electron transfer from NADH through the respiratory chain, using ubiquinone as an electron acceptor. Essential for the catalytic activity and assembly of complex I.</text>
</comment>
<evidence type="ECO:0000256" key="13">
    <source>
        <dbReference type="ARBA" id="ARBA00023075"/>
    </source>
</evidence>
<dbReference type="GO" id="GO:0005743">
    <property type="term" value="C:mitochondrial inner membrane"/>
    <property type="evidence" value="ECO:0007669"/>
    <property type="project" value="UniProtKB-SubCell"/>
</dbReference>
<dbReference type="InterPro" id="IPR010934">
    <property type="entry name" value="NADH_DH_su5_C"/>
</dbReference>
<dbReference type="PRINTS" id="PR01434">
    <property type="entry name" value="NADHDHGNASE5"/>
</dbReference>
<keyword evidence="11 17" id="KW-1133">Transmembrane helix</keyword>
<keyword evidence="15 17" id="KW-0472">Membrane</keyword>
<dbReference type="InterPro" id="IPR001750">
    <property type="entry name" value="ND/Mrp_TM"/>
</dbReference>
<evidence type="ECO:0000256" key="7">
    <source>
        <dbReference type="ARBA" id="ARBA00022692"/>
    </source>
</evidence>
<evidence type="ECO:0000256" key="10">
    <source>
        <dbReference type="ARBA" id="ARBA00022982"/>
    </source>
</evidence>
<name>E3SX92_9CRUS</name>
<dbReference type="AlphaFoldDB" id="E3SX92"/>
<feature type="transmembrane region" description="Helical" evidence="17">
    <location>
        <begin position="153"/>
        <end position="171"/>
    </location>
</feature>
<dbReference type="EC" id="7.1.1.2" evidence="3 17"/>
<dbReference type="Pfam" id="PF00662">
    <property type="entry name" value="Proton_antipo_N"/>
    <property type="match status" value="1"/>
</dbReference>
<dbReference type="Pfam" id="PF00361">
    <property type="entry name" value="Proton_antipo_M"/>
    <property type="match status" value="1"/>
</dbReference>
<feature type="transmembrane region" description="Helical" evidence="17">
    <location>
        <begin position="460"/>
        <end position="481"/>
    </location>
</feature>
<feature type="transmembrane region" description="Helical" evidence="17">
    <location>
        <begin position="427"/>
        <end position="445"/>
    </location>
</feature>
<gene>
    <name evidence="21" type="primary">ND5</name>
</gene>
<evidence type="ECO:0000256" key="11">
    <source>
        <dbReference type="ARBA" id="ARBA00022989"/>
    </source>
</evidence>
<feature type="domain" description="NADH-Ubiquinone oxidoreductase (complex I) chain 5 N-terminal" evidence="19">
    <location>
        <begin position="41"/>
        <end position="91"/>
    </location>
</feature>
<dbReference type="GO" id="GO:0003954">
    <property type="term" value="F:NADH dehydrogenase activity"/>
    <property type="evidence" value="ECO:0007669"/>
    <property type="project" value="TreeGrafter"/>
</dbReference>
<evidence type="ECO:0000256" key="2">
    <source>
        <dbReference type="ARBA" id="ARBA00004448"/>
    </source>
</evidence>
<feature type="domain" description="NADH:quinone oxidoreductase/Mrp antiporter transmembrane" evidence="18">
    <location>
        <begin position="108"/>
        <end position="382"/>
    </location>
</feature>
<dbReference type="GO" id="GO:0042773">
    <property type="term" value="P:ATP synthesis coupled electron transport"/>
    <property type="evidence" value="ECO:0007669"/>
    <property type="project" value="InterPro"/>
</dbReference>
<keyword evidence="6" id="KW-0679">Respiratory chain</keyword>
<feature type="transmembrane region" description="Helical" evidence="17">
    <location>
        <begin position="12"/>
        <end position="31"/>
    </location>
</feature>
<dbReference type="PANTHER" id="PTHR42829">
    <property type="entry name" value="NADH-UBIQUINONE OXIDOREDUCTASE CHAIN 5"/>
    <property type="match status" value="1"/>
</dbReference>
<keyword evidence="9" id="KW-1278">Translocase</keyword>
<keyword evidence="14 17" id="KW-0496">Mitochondrion</keyword>
<feature type="transmembrane region" description="Helical" evidence="17">
    <location>
        <begin position="218"/>
        <end position="236"/>
    </location>
</feature>
<proteinExistence type="inferred from homology"/>
<evidence type="ECO:0000256" key="1">
    <source>
        <dbReference type="ARBA" id="ARBA00003257"/>
    </source>
</evidence>
<evidence type="ECO:0000259" key="19">
    <source>
        <dbReference type="Pfam" id="PF00662"/>
    </source>
</evidence>
<geneLocation type="mitochondrion" evidence="21"/>
<evidence type="ECO:0000256" key="15">
    <source>
        <dbReference type="ARBA" id="ARBA00023136"/>
    </source>
</evidence>
<feature type="transmembrane region" description="Helical" evidence="17">
    <location>
        <begin position="183"/>
        <end position="206"/>
    </location>
</feature>
<keyword evidence="10" id="KW-0249">Electron transport</keyword>
<evidence type="ECO:0000256" key="8">
    <source>
        <dbReference type="ARBA" id="ARBA00022792"/>
    </source>
</evidence>
<feature type="transmembrane region" description="Helical" evidence="17">
    <location>
        <begin position="340"/>
        <end position="361"/>
    </location>
</feature>
<comment type="similarity">
    <text evidence="17">Belongs to the complex I subunit 5 family.</text>
</comment>
<evidence type="ECO:0000256" key="5">
    <source>
        <dbReference type="ARBA" id="ARBA00022448"/>
    </source>
</evidence>
<keyword evidence="7 17" id="KW-0812">Transmembrane</keyword>
<dbReference type="Pfam" id="PF06455">
    <property type="entry name" value="NADH5_C"/>
    <property type="match status" value="1"/>
</dbReference>
<evidence type="ECO:0000259" key="20">
    <source>
        <dbReference type="Pfam" id="PF06455"/>
    </source>
</evidence>
<evidence type="ECO:0000256" key="4">
    <source>
        <dbReference type="ARBA" id="ARBA00021096"/>
    </source>
</evidence>
<reference evidence="21" key="1">
    <citation type="journal article" date="2012" name="Mol. Phylogenet. Evol.">
        <title>Multiple rearrangements in mitochondrial genomes of Isopoda and phylogenetic implications.</title>
        <authorList>
            <person name="Kilpert F."/>
            <person name="Held C."/>
            <person name="Podsiadlowski L."/>
        </authorList>
    </citation>
    <scope>NUCLEOTIDE SEQUENCE</scope>
</reference>
<evidence type="ECO:0000256" key="3">
    <source>
        <dbReference type="ARBA" id="ARBA00012944"/>
    </source>
</evidence>
<dbReference type="GO" id="GO:0008137">
    <property type="term" value="F:NADH dehydrogenase (ubiquinone) activity"/>
    <property type="evidence" value="ECO:0007669"/>
    <property type="project" value="UniProtKB-EC"/>
</dbReference>
<comment type="catalytic activity">
    <reaction evidence="16 17">
        <text>a ubiquinone + NADH + 5 H(+)(in) = a ubiquinol + NAD(+) + 4 H(+)(out)</text>
        <dbReference type="Rhea" id="RHEA:29091"/>
        <dbReference type="Rhea" id="RHEA-COMP:9565"/>
        <dbReference type="Rhea" id="RHEA-COMP:9566"/>
        <dbReference type="ChEBI" id="CHEBI:15378"/>
        <dbReference type="ChEBI" id="CHEBI:16389"/>
        <dbReference type="ChEBI" id="CHEBI:17976"/>
        <dbReference type="ChEBI" id="CHEBI:57540"/>
        <dbReference type="ChEBI" id="CHEBI:57945"/>
        <dbReference type="EC" id="7.1.1.2"/>
    </reaction>
</comment>
<comment type="function">
    <text evidence="1">Core subunit of the mitochondrial membrane respiratory chain NADH dehydrogenase (Complex I) that is believed to belong to the minimal assembly required for catalysis. Complex I functions in the transfer of electrons from NADH to the respiratory chain. The immediate electron acceptor for the enzyme is believed to be ubiquinone.</text>
</comment>
<evidence type="ECO:0000256" key="16">
    <source>
        <dbReference type="ARBA" id="ARBA00049551"/>
    </source>
</evidence>
<keyword evidence="5 17" id="KW-0813">Transport</keyword>
<dbReference type="InterPro" id="IPR003945">
    <property type="entry name" value="NU5C-like"/>
</dbReference>
<feature type="transmembrane region" description="Helical" evidence="17">
    <location>
        <begin position="62"/>
        <end position="79"/>
    </location>
</feature>
<evidence type="ECO:0000256" key="17">
    <source>
        <dbReference type="RuleBase" id="RU003404"/>
    </source>
</evidence>
<dbReference type="PANTHER" id="PTHR42829:SF2">
    <property type="entry name" value="NADH-UBIQUINONE OXIDOREDUCTASE CHAIN 5"/>
    <property type="match status" value="1"/>
</dbReference>
<keyword evidence="13 17" id="KW-0830">Ubiquinone</keyword>
<evidence type="ECO:0000313" key="21">
    <source>
        <dbReference type="EMBL" id="ADA69775.1"/>
    </source>
</evidence>
<feature type="transmembrane region" description="Helical" evidence="17">
    <location>
        <begin position="91"/>
        <end position="109"/>
    </location>
</feature>
<dbReference type="EMBL" id="GU130254">
    <property type="protein sequence ID" value="ADA69775.1"/>
    <property type="molecule type" value="Genomic_DNA"/>
</dbReference>
<evidence type="ECO:0000256" key="9">
    <source>
        <dbReference type="ARBA" id="ARBA00022967"/>
    </source>
</evidence>
<organism evidence="21">
    <name type="scientific">Glyptonotus cf. antarcticus FK-2009</name>
    <dbReference type="NCBI Taxonomy" id="692432"/>
    <lineage>
        <taxon>Eukaryota</taxon>
        <taxon>Metazoa</taxon>
        <taxon>Ecdysozoa</taxon>
        <taxon>Arthropoda</taxon>
        <taxon>Crustacea</taxon>
        <taxon>Multicrustacea</taxon>
        <taxon>Malacostraca</taxon>
        <taxon>Eumalacostraca</taxon>
        <taxon>Peracarida</taxon>
        <taxon>Isopoda</taxon>
        <taxon>Valvifera</taxon>
        <taxon>Chaetiliidae</taxon>
        <taxon>Glyptonotus</taxon>
    </lineage>
</organism>
<evidence type="ECO:0000256" key="12">
    <source>
        <dbReference type="ARBA" id="ARBA00023027"/>
    </source>
</evidence>
<dbReference type="InterPro" id="IPR001516">
    <property type="entry name" value="Proton_antipo_N"/>
</dbReference>
<sequence length="573" mass="62504">MLSRSSLTSVWSLILLLSSGGLFILGLIFLLSEESKVLEFWFVSVGSNNFFFTLYFDWMSALFFSFVTFISASVVFYSGSYMGEDLNITRFIALVLLSVASMFFLVFSLNLVSILVGWDGLGLVSYVLVIYYQNKKSNAAGMITALSNRIGDAAILLAIGVMVESGSWNFMFMQENESSMDQFLLLILVVLAAMTKSAQMPFSAWLPAAMAAPTPMSALVHSSTLVTAGVYLLIRFNPLLMGHEVYKVLFLVGVLTNLMASISASFESDLKKVVALSTSSQLGIMVFTIVLGVAKLAFFHLLTHAMFKALLFMCSGKIIHESGETQDIRHMGSLGLSLPYTGMCMNLSNLALCGFPFMAGFYSKDLLIEEGLMGGYSLMTIILAGLSVGLSAAYSIRLTFLSFLNFSNQVPLSASKEEDDIMFKAKLGLMFMSLTSGAILSWMIFPSPPVVVLSLSEKLLPLFSCLLGAILGLILSLNLTLGMKILMKNYWAEGFIQMWFLPLMSGQSFGGLSLSVSNKFKTLDLGWWELLGGQGVYHSLGLGTSSLLKGQSNSIKVILILFSGVIMIFLGIL</sequence>